<evidence type="ECO:0000313" key="3">
    <source>
        <dbReference type="Proteomes" id="UP000050794"/>
    </source>
</evidence>
<feature type="compositionally biased region" description="Basic and acidic residues" evidence="1">
    <location>
        <begin position="57"/>
        <end position="66"/>
    </location>
</feature>
<reference evidence="4" key="1">
    <citation type="submission" date="2016-06" db="UniProtKB">
        <authorList>
            <consortium name="WormBaseParasite"/>
        </authorList>
    </citation>
    <scope>IDENTIFICATION</scope>
</reference>
<gene>
    <name evidence="2" type="ORF">TCNE_LOCUS1045</name>
</gene>
<dbReference type="AlphaFoldDB" id="A0A183TXS5"/>
<reference evidence="2 3" key="2">
    <citation type="submission" date="2018-11" db="EMBL/GenBank/DDBJ databases">
        <authorList>
            <consortium name="Pathogen Informatics"/>
        </authorList>
    </citation>
    <scope>NUCLEOTIDE SEQUENCE [LARGE SCALE GENOMIC DNA]</scope>
</reference>
<protein>
    <submittedName>
        <fullName evidence="4">ULP_PROTEASE domain-containing protein</fullName>
    </submittedName>
</protein>
<dbReference type="EMBL" id="UYWY01000656">
    <property type="protein sequence ID" value="VDM25369.1"/>
    <property type="molecule type" value="Genomic_DNA"/>
</dbReference>
<evidence type="ECO:0000313" key="2">
    <source>
        <dbReference type="EMBL" id="VDM25369.1"/>
    </source>
</evidence>
<accession>A0A183TXS5</accession>
<name>A0A183TXS5_TOXCA</name>
<feature type="region of interest" description="Disordered" evidence="1">
    <location>
        <begin position="57"/>
        <end position="99"/>
    </location>
</feature>
<proteinExistence type="predicted"/>
<sequence length="536" mass="61237">MREVSFQDVADWEKIYDLPPHSSTVTIKDVPPNVDVKRRLAQFEGVMPYFDTAHRSKIGRDEDARSKRTPSPVTGYHTRNSTPSTSRERTERTVHVSRSANATPQQFAVPVRGSTEFAMMGSTRSIPLPMNQKRASETARGVTDEEQHQMMRKNLPLLTKQEQNADLDELARLNEKLLERSRGRRADYKLVDSEIVKTAPEPVPPSVKQPRTNPATVIQEQIREMLESRISNDTSVNSTIPQQDRSGYVTDVSSATWQFSTQSFSPRSVVSINGGAKTDDGLLKVRTDLSPGLSRTISRSNAAVQTANVIESNFNVFHYDTYTHIGAKAARFYVSTHLVEGCNVWKEKLYRAMFGIPSQCRFGRHCLSPVQNEKQSWPYMPAQLGTAADSAHSTITREFNETYTRRIDRYASLPTLDASDARGTLIKIKDDKPRGIMKRRELETKDQMMYADQQPRNLVTQNHWEQREVVQTKPKVTETVQKFEEHKRTEEIERRVQRKERREKKHRSAQRSYHHSGGQEMLGYSDGGLLIFLLEL</sequence>
<feature type="compositionally biased region" description="Basic residues" evidence="1">
    <location>
        <begin position="496"/>
        <end position="514"/>
    </location>
</feature>
<feature type="region of interest" description="Disordered" evidence="1">
    <location>
        <begin position="491"/>
        <end position="520"/>
    </location>
</feature>
<organism evidence="3 4">
    <name type="scientific">Toxocara canis</name>
    <name type="common">Canine roundworm</name>
    <dbReference type="NCBI Taxonomy" id="6265"/>
    <lineage>
        <taxon>Eukaryota</taxon>
        <taxon>Metazoa</taxon>
        <taxon>Ecdysozoa</taxon>
        <taxon>Nematoda</taxon>
        <taxon>Chromadorea</taxon>
        <taxon>Rhabditida</taxon>
        <taxon>Spirurina</taxon>
        <taxon>Ascaridomorpha</taxon>
        <taxon>Ascaridoidea</taxon>
        <taxon>Toxocaridae</taxon>
        <taxon>Toxocara</taxon>
    </lineage>
</organism>
<dbReference type="WBParaSite" id="TCNE_0000104401-mRNA-1">
    <property type="protein sequence ID" value="TCNE_0000104401-mRNA-1"/>
    <property type="gene ID" value="TCNE_0000104401"/>
</dbReference>
<evidence type="ECO:0000313" key="4">
    <source>
        <dbReference type="WBParaSite" id="TCNE_0000104401-mRNA-1"/>
    </source>
</evidence>
<dbReference type="Proteomes" id="UP000050794">
    <property type="component" value="Unassembled WGS sequence"/>
</dbReference>
<keyword evidence="3" id="KW-1185">Reference proteome</keyword>
<evidence type="ECO:0000256" key="1">
    <source>
        <dbReference type="SAM" id="MobiDB-lite"/>
    </source>
</evidence>